<sequence length="148" mass="15384">MGIKGIYKKLLVCALVASCLCVDAGAVSAKGNSTVASAEVVTIQGGQEMSGLRATGSFNIDIKPGAIVTGDPNFSLEAGEVVTIKAAYSPFDASVDFGLIAPDGLFHFVNVTDGIVDESIEVDERGSYILAIRNNSDETVNVSGYVNY</sequence>
<dbReference type="Proteomes" id="UP000823882">
    <property type="component" value="Unassembled WGS sequence"/>
</dbReference>
<evidence type="ECO:0000256" key="1">
    <source>
        <dbReference type="SAM" id="SignalP"/>
    </source>
</evidence>
<evidence type="ECO:0000313" key="2">
    <source>
        <dbReference type="EMBL" id="HJC41935.1"/>
    </source>
</evidence>
<reference evidence="2" key="2">
    <citation type="submission" date="2021-04" db="EMBL/GenBank/DDBJ databases">
        <authorList>
            <person name="Gilroy R."/>
        </authorList>
    </citation>
    <scope>NUCLEOTIDE SEQUENCE</scope>
    <source>
        <strain evidence="2">CHK186-1790</strain>
    </source>
</reference>
<dbReference type="EMBL" id="DWWJ01000192">
    <property type="protein sequence ID" value="HJC41935.1"/>
    <property type="molecule type" value="Genomic_DNA"/>
</dbReference>
<accession>A0A9D2P0Q0</accession>
<feature type="signal peptide" evidence="1">
    <location>
        <begin position="1"/>
        <end position="29"/>
    </location>
</feature>
<feature type="chain" id="PRO_5038513769" evidence="1">
    <location>
        <begin position="30"/>
        <end position="148"/>
    </location>
</feature>
<comment type="caution">
    <text evidence="2">The sequence shown here is derived from an EMBL/GenBank/DDBJ whole genome shotgun (WGS) entry which is preliminary data.</text>
</comment>
<gene>
    <name evidence="2" type="ORF">H9701_10355</name>
</gene>
<name>A0A9D2P0Q0_9FIRM</name>
<protein>
    <submittedName>
        <fullName evidence="2">Uncharacterized protein</fullName>
    </submittedName>
</protein>
<organism evidence="2 3">
    <name type="scientific">Candidatus Intestinimonas pullistercoris</name>
    <dbReference type="NCBI Taxonomy" id="2838623"/>
    <lineage>
        <taxon>Bacteria</taxon>
        <taxon>Bacillati</taxon>
        <taxon>Bacillota</taxon>
        <taxon>Clostridia</taxon>
        <taxon>Eubacteriales</taxon>
        <taxon>Intestinimonas</taxon>
    </lineage>
</organism>
<proteinExistence type="predicted"/>
<keyword evidence="1" id="KW-0732">Signal</keyword>
<reference evidence="2" key="1">
    <citation type="journal article" date="2021" name="PeerJ">
        <title>Extensive microbial diversity within the chicken gut microbiome revealed by metagenomics and culture.</title>
        <authorList>
            <person name="Gilroy R."/>
            <person name="Ravi A."/>
            <person name="Getino M."/>
            <person name="Pursley I."/>
            <person name="Horton D.L."/>
            <person name="Alikhan N.F."/>
            <person name="Baker D."/>
            <person name="Gharbi K."/>
            <person name="Hall N."/>
            <person name="Watson M."/>
            <person name="Adriaenssens E.M."/>
            <person name="Foster-Nyarko E."/>
            <person name="Jarju S."/>
            <person name="Secka A."/>
            <person name="Antonio M."/>
            <person name="Oren A."/>
            <person name="Chaudhuri R.R."/>
            <person name="La Ragione R."/>
            <person name="Hildebrand F."/>
            <person name="Pallen M.J."/>
        </authorList>
    </citation>
    <scope>NUCLEOTIDE SEQUENCE</scope>
    <source>
        <strain evidence="2">CHK186-1790</strain>
    </source>
</reference>
<dbReference type="AlphaFoldDB" id="A0A9D2P0Q0"/>
<evidence type="ECO:0000313" key="3">
    <source>
        <dbReference type="Proteomes" id="UP000823882"/>
    </source>
</evidence>